<dbReference type="PANTHER" id="PTHR46268">
    <property type="entry name" value="STRESS RESPONSE PROTEIN NHAX"/>
    <property type="match status" value="1"/>
</dbReference>
<dbReference type="PRINTS" id="PR01438">
    <property type="entry name" value="UNVRSLSTRESS"/>
</dbReference>
<dbReference type="SUPFAM" id="SSF52402">
    <property type="entry name" value="Adenine nucleotide alpha hydrolases-like"/>
    <property type="match status" value="2"/>
</dbReference>
<name>A0A7X6DNR0_9BACT</name>
<keyword evidence="4" id="KW-1185">Reference proteome</keyword>
<dbReference type="EMBL" id="VTOW01000001">
    <property type="protein sequence ID" value="NKE70559.1"/>
    <property type="molecule type" value="Genomic_DNA"/>
</dbReference>
<comment type="similarity">
    <text evidence="1">Belongs to the universal stress protein A family.</text>
</comment>
<dbReference type="Gene3D" id="3.40.50.620">
    <property type="entry name" value="HUPs"/>
    <property type="match status" value="2"/>
</dbReference>
<protein>
    <submittedName>
        <fullName evidence="3">Universal stress protein</fullName>
    </submittedName>
</protein>
<dbReference type="CDD" id="cd00293">
    <property type="entry name" value="USP-like"/>
    <property type="match status" value="2"/>
</dbReference>
<evidence type="ECO:0000256" key="1">
    <source>
        <dbReference type="ARBA" id="ARBA00008791"/>
    </source>
</evidence>
<dbReference type="InterPro" id="IPR014729">
    <property type="entry name" value="Rossmann-like_a/b/a_fold"/>
</dbReference>
<proteinExistence type="inferred from homology"/>
<sequence>MKFLMCTDGEELAEAAIRFGGRLAKGMNADVSVLHVRRPISSSERVQLTATRKKLSSWDLDIPGVDYLTRAREILDEVGLTQVPLSKEKHSRAFEGGVQGATELYLVGAGGENVRLRLREGDPVEQILEEAQVGGYDLIILGSGGGRGIGSYFVGSTALRVADLAACSVLIAKNIRQDHNFLLCTDGSDLAEKAEIAGAEMARVLGAKVTVLSVAEDESRREEALQSARRAEMILAQMGIEAKLKVRVGPPSQEIIAEAKDHDIVVMGASGSSAVRKFFLGSVPLKVMEYGACPVLIVREKRGKIPLQAG</sequence>
<dbReference type="RefSeq" id="WP_168058799.1">
    <property type="nucleotide sequence ID" value="NZ_VTOW01000001.1"/>
</dbReference>
<dbReference type="Pfam" id="PF00582">
    <property type="entry name" value="Usp"/>
    <property type="match status" value="2"/>
</dbReference>
<dbReference type="InterPro" id="IPR006016">
    <property type="entry name" value="UspA"/>
</dbReference>
<comment type="caution">
    <text evidence="3">The sequence shown here is derived from an EMBL/GenBank/DDBJ whole genome shotgun (WGS) entry which is preliminary data.</text>
</comment>
<gene>
    <name evidence="3" type="ORF">MNODULE_07400</name>
</gene>
<reference evidence="3 4" key="1">
    <citation type="journal article" date="2020" name="Nature">
        <title>Bacterial chemolithoautotrophy via manganese oxidation.</title>
        <authorList>
            <person name="Yu H."/>
            <person name="Leadbetter J.R."/>
        </authorList>
    </citation>
    <scope>NUCLEOTIDE SEQUENCE [LARGE SCALE GENOMIC DNA]</scope>
    <source>
        <strain evidence="3 4">Mn-1</strain>
    </source>
</reference>
<dbReference type="PANTHER" id="PTHR46268:SF6">
    <property type="entry name" value="UNIVERSAL STRESS PROTEIN UP12"/>
    <property type="match status" value="1"/>
</dbReference>
<feature type="domain" description="UspA" evidence="2">
    <location>
        <begin position="180"/>
        <end position="299"/>
    </location>
</feature>
<organism evidence="3 4">
    <name type="scientific">Candidatus Manganitrophus noduliformans</name>
    <dbReference type="NCBI Taxonomy" id="2606439"/>
    <lineage>
        <taxon>Bacteria</taxon>
        <taxon>Pseudomonadati</taxon>
        <taxon>Nitrospirota</taxon>
        <taxon>Nitrospiria</taxon>
        <taxon>Candidatus Troglogloeales</taxon>
        <taxon>Candidatus Manganitrophaceae</taxon>
        <taxon>Candidatus Manganitrophus</taxon>
    </lineage>
</organism>
<dbReference type="AlphaFoldDB" id="A0A7X6DNR0"/>
<evidence type="ECO:0000259" key="2">
    <source>
        <dbReference type="Pfam" id="PF00582"/>
    </source>
</evidence>
<evidence type="ECO:0000313" key="3">
    <source>
        <dbReference type="EMBL" id="NKE70559.1"/>
    </source>
</evidence>
<accession>A0A7X6DNR0</accession>
<dbReference type="InterPro" id="IPR006015">
    <property type="entry name" value="Universal_stress_UspA"/>
</dbReference>
<evidence type="ECO:0000313" key="4">
    <source>
        <dbReference type="Proteomes" id="UP000534783"/>
    </source>
</evidence>
<feature type="domain" description="UspA" evidence="2">
    <location>
        <begin position="2"/>
        <end position="173"/>
    </location>
</feature>
<dbReference type="Proteomes" id="UP000534783">
    <property type="component" value="Unassembled WGS sequence"/>
</dbReference>